<dbReference type="AlphaFoldDB" id="A0A0D8LCA5"/>
<organism evidence="1 2">
    <name type="scientific">Morganella morganii</name>
    <name type="common">Proteus morganii</name>
    <dbReference type="NCBI Taxonomy" id="582"/>
    <lineage>
        <taxon>Bacteria</taxon>
        <taxon>Pseudomonadati</taxon>
        <taxon>Pseudomonadota</taxon>
        <taxon>Gammaproteobacteria</taxon>
        <taxon>Enterobacterales</taxon>
        <taxon>Morganellaceae</taxon>
        <taxon>Morganella</taxon>
    </lineage>
</organism>
<protein>
    <submittedName>
        <fullName evidence="1">Uncharacterized protein</fullName>
    </submittedName>
</protein>
<reference evidence="1 2" key="1">
    <citation type="submission" date="2015-02" db="EMBL/GenBank/DDBJ databases">
        <title>Whole genome shotgun sequencing of cultured foodborne pathogen.</title>
        <authorList>
            <person name="Timme R."/>
            <person name="Allard M.W."/>
            <person name="Strain E."/>
            <person name="Evans P.S."/>
            <person name="Brown E."/>
        </authorList>
    </citation>
    <scope>NUCLEOTIDE SEQUENCE [LARGE SCALE GENOMIC DNA]</scope>
    <source>
        <strain evidence="1 2">GCSL-TSO-24</strain>
    </source>
</reference>
<gene>
    <name evidence="1" type="ORF">UA45_04060</name>
</gene>
<proteinExistence type="predicted"/>
<dbReference type="Proteomes" id="UP000032582">
    <property type="component" value="Unassembled WGS sequence"/>
</dbReference>
<evidence type="ECO:0000313" key="1">
    <source>
        <dbReference type="EMBL" id="KJF78741.1"/>
    </source>
</evidence>
<dbReference type="PATRIC" id="fig|582.24.peg.1244"/>
<dbReference type="EMBL" id="JZSH01000026">
    <property type="protein sequence ID" value="KJF78741.1"/>
    <property type="molecule type" value="Genomic_DNA"/>
</dbReference>
<evidence type="ECO:0000313" key="2">
    <source>
        <dbReference type="Proteomes" id="UP000032582"/>
    </source>
</evidence>
<name>A0A0D8LCA5_MORMO</name>
<comment type="caution">
    <text evidence="1">The sequence shown here is derived from an EMBL/GenBank/DDBJ whole genome shotgun (WGS) entry which is preliminary data.</text>
</comment>
<accession>A0A0D8LCA5</accession>
<sequence>MGNSVAPKQNTRSVPFGTIATLPGNNAGETITGIMTSCIIHADEGVCFNTSLYFLLKNKNKFRI</sequence>